<comment type="caution">
    <text evidence="1">The sequence shown here is derived from an EMBL/GenBank/DDBJ whole genome shotgun (WGS) entry which is preliminary data.</text>
</comment>
<keyword evidence="2" id="KW-1185">Reference proteome</keyword>
<organism evidence="1 2">
    <name type="scientific">Leucogyrophana mollusca</name>
    <dbReference type="NCBI Taxonomy" id="85980"/>
    <lineage>
        <taxon>Eukaryota</taxon>
        <taxon>Fungi</taxon>
        <taxon>Dikarya</taxon>
        <taxon>Basidiomycota</taxon>
        <taxon>Agaricomycotina</taxon>
        <taxon>Agaricomycetes</taxon>
        <taxon>Agaricomycetidae</taxon>
        <taxon>Boletales</taxon>
        <taxon>Boletales incertae sedis</taxon>
        <taxon>Leucogyrophana</taxon>
    </lineage>
</organism>
<evidence type="ECO:0000313" key="1">
    <source>
        <dbReference type="EMBL" id="KAH7919257.1"/>
    </source>
</evidence>
<evidence type="ECO:0000313" key="2">
    <source>
        <dbReference type="Proteomes" id="UP000790709"/>
    </source>
</evidence>
<name>A0ACB8B125_9AGAM</name>
<dbReference type="EMBL" id="MU266677">
    <property type="protein sequence ID" value="KAH7919257.1"/>
    <property type="molecule type" value="Genomic_DNA"/>
</dbReference>
<protein>
    <submittedName>
        <fullName evidence="1">Uncharacterized protein</fullName>
    </submittedName>
</protein>
<proteinExistence type="predicted"/>
<gene>
    <name evidence="1" type="ORF">BV22DRAFT_869999</name>
</gene>
<dbReference type="Proteomes" id="UP000790709">
    <property type="component" value="Unassembled WGS sequence"/>
</dbReference>
<accession>A0ACB8B125</accession>
<sequence length="135" mass="14626">MQRVPGNSTQHPYAPFDDRRAHLPGPVGDAPRSLQLQLDIARVSKSIHQTQASLSRLKVLHTLLLARCLLQEADVESAQARSANEEIGRIRQRMMDAGIAVRPTRPNDGSLLNALAGLDAGELLAQAAPPFPRPA</sequence>
<reference evidence="1" key="1">
    <citation type="journal article" date="2021" name="New Phytol.">
        <title>Evolutionary innovations through gain and loss of genes in the ectomycorrhizal Boletales.</title>
        <authorList>
            <person name="Wu G."/>
            <person name="Miyauchi S."/>
            <person name="Morin E."/>
            <person name="Kuo A."/>
            <person name="Drula E."/>
            <person name="Varga T."/>
            <person name="Kohler A."/>
            <person name="Feng B."/>
            <person name="Cao Y."/>
            <person name="Lipzen A."/>
            <person name="Daum C."/>
            <person name="Hundley H."/>
            <person name="Pangilinan J."/>
            <person name="Johnson J."/>
            <person name="Barry K."/>
            <person name="LaButti K."/>
            <person name="Ng V."/>
            <person name="Ahrendt S."/>
            <person name="Min B."/>
            <person name="Choi I.G."/>
            <person name="Park H."/>
            <person name="Plett J.M."/>
            <person name="Magnuson J."/>
            <person name="Spatafora J.W."/>
            <person name="Nagy L.G."/>
            <person name="Henrissat B."/>
            <person name="Grigoriev I.V."/>
            <person name="Yang Z.L."/>
            <person name="Xu J."/>
            <person name="Martin F.M."/>
        </authorList>
    </citation>
    <scope>NUCLEOTIDE SEQUENCE</scope>
    <source>
        <strain evidence="1">KUC20120723A-06</strain>
    </source>
</reference>